<evidence type="ECO:0000313" key="2">
    <source>
        <dbReference type="Proteomes" id="UP000580250"/>
    </source>
</evidence>
<sequence length="56" mass="6685">MIEVIEKNFKKISFKKRQKYVIAFIFLDIQGDIKVTVHTVFEINLFKLKIIRSNKA</sequence>
<reference evidence="1 2" key="1">
    <citation type="submission" date="2020-08" db="EMBL/GenBank/DDBJ databases">
        <authorList>
            <person name="Koutsovoulos G."/>
            <person name="Danchin GJ E."/>
        </authorList>
    </citation>
    <scope>NUCLEOTIDE SEQUENCE [LARGE SCALE GENOMIC DNA]</scope>
</reference>
<protein>
    <submittedName>
        <fullName evidence="1">Uncharacterized protein</fullName>
    </submittedName>
</protein>
<proteinExistence type="predicted"/>
<dbReference type="Proteomes" id="UP000580250">
    <property type="component" value="Unassembled WGS sequence"/>
</dbReference>
<dbReference type="AlphaFoldDB" id="A0A6V7VRU4"/>
<gene>
    <name evidence="1" type="ORF">MENT_LOCUS29511</name>
</gene>
<dbReference type="EMBL" id="CAJEWN010000301">
    <property type="protein sequence ID" value="CAD2177625.1"/>
    <property type="molecule type" value="Genomic_DNA"/>
</dbReference>
<evidence type="ECO:0000313" key="1">
    <source>
        <dbReference type="EMBL" id="CAD2177625.1"/>
    </source>
</evidence>
<accession>A0A6V7VRU4</accession>
<name>A0A6V7VRU4_MELEN</name>
<organism evidence="1 2">
    <name type="scientific">Meloidogyne enterolobii</name>
    <name type="common">Root-knot nematode worm</name>
    <name type="synonym">Meloidogyne mayaguensis</name>
    <dbReference type="NCBI Taxonomy" id="390850"/>
    <lineage>
        <taxon>Eukaryota</taxon>
        <taxon>Metazoa</taxon>
        <taxon>Ecdysozoa</taxon>
        <taxon>Nematoda</taxon>
        <taxon>Chromadorea</taxon>
        <taxon>Rhabditida</taxon>
        <taxon>Tylenchina</taxon>
        <taxon>Tylenchomorpha</taxon>
        <taxon>Tylenchoidea</taxon>
        <taxon>Meloidogynidae</taxon>
        <taxon>Meloidogyninae</taxon>
        <taxon>Meloidogyne</taxon>
    </lineage>
</organism>
<comment type="caution">
    <text evidence="1">The sequence shown here is derived from an EMBL/GenBank/DDBJ whole genome shotgun (WGS) entry which is preliminary data.</text>
</comment>